<dbReference type="GO" id="GO:0042941">
    <property type="term" value="P:D-alanine transmembrane transport"/>
    <property type="evidence" value="ECO:0007669"/>
    <property type="project" value="TreeGrafter"/>
</dbReference>
<dbReference type="PANTHER" id="PTHR45772:SF7">
    <property type="entry name" value="AMINO ACID ABC TRANSPORTER ATP-BINDING PROTEIN"/>
    <property type="match status" value="1"/>
</dbReference>
<protein>
    <submittedName>
        <fullName evidence="5">Glycine betaine/carnitine/choline transport ATP-binding protein OpuCA</fullName>
    </submittedName>
</protein>
<dbReference type="InterPro" id="IPR032823">
    <property type="entry name" value="BCA_ABC_TP_C"/>
</dbReference>
<evidence type="ECO:0000256" key="1">
    <source>
        <dbReference type="ARBA" id="ARBA00022448"/>
    </source>
</evidence>
<accession>A0A6V8LYU3</accession>
<evidence type="ECO:0000259" key="4">
    <source>
        <dbReference type="PROSITE" id="PS50893"/>
    </source>
</evidence>
<dbReference type="PANTHER" id="PTHR45772">
    <property type="entry name" value="CONSERVED COMPONENT OF ABC TRANSPORTER FOR NATURAL AMINO ACIDS-RELATED"/>
    <property type="match status" value="1"/>
</dbReference>
<dbReference type="InterPro" id="IPR017871">
    <property type="entry name" value="ABC_transporter-like_CS"/>
</dbReference>
<dbReference type="SMART" id="SM00382">
    <property type="entry name" value="AAA"/>
    <property type="match status" value="1"/>
</dbReference>
<dbReference type="GO" id="GO:0015188">
    <property type="term" value="F:L-isoleucine transmembrane transporter activity"/>
    <property type="evidence" value="ECO:0007669"/>
    <property type="project" value="TreeGrafter"/>
</dbReference>
<dbReference type="Proteomes" id="UP000494245">
    <property type="component" value="Unassembled WGS sequence"/>
</dbReference>
<dbReference type="Pfam" id="PF12399">
    <property type="entry name" value="BCA_ABC_TP_C"/>
    <property type="match status" value="1"/>
</dbReference>
<dbReference type="GO" id="GO:0015808">
    <property type="term" value="P:L-alanine transport"/>
    <property type="evidence" value="ECO:0007669"/>
    <property type="project" value="TreeGrafter"/>
</dbReference>
<sequence>MAADTPLLELDGLSKAFGGLRVTDDVSFKVMPGEISVVIGPNGAGKTTLFNQITGHLKPDSGRILFKGRDVAGMTTQQVVALGVGRAFQVSSLFLGETVLDNIRVACLSKLDQTRRPLRPVTDFKRATARAMEILESLGLARHAARQAHELAHGDQKLLDIGIALALEPELLMLDEPTSGMSPEERHLTRELVRKLWRDFNLTLLFIEHDMDTVFGLAQTVRVLQSGRLLAEGTPEEIRKNPEVITAYLGEEVA</sequence>
<dbReference type="CDD" id="cd03219">
    <property type="entry name" value="ABC_Mj1267_LivG_branched"/>
    <property type="match status" value="1"/>
</dbReference>
<dbReference type="AlphaFoldDB" id="A0A6V8LYU3"/>
<dbReference type="RefSeq" id="WP_173082451.1">
    <property type="nucleotide sequence ID" value="NZ_BLTE01000004.1"/>
</dbReference>
<keyword evidence="2" id="KW-0547">Nucleotide-binding</keyword>
<name>A0A6V8LYU3_9BACT</name>
<gene>
    <name evidence="5" type="primary">opuCA</name>
    <name evidence="5" type="ORF">NNJEOMEG_01267</name>
</gene>
<dbReference type="GO" id="GO:1903806">
    <property type="term" value="P:L-isoleucine import across plasma membrane"/>
    <property type="evidence" value="ECO:0007669"/>
    <property type="project" value="TreeGrafter"/>
</dbReference>
<dbReference type="FunFam" id="3.40.50.300:FF:000421">
    <property type="entry name" value="Branched-chain amino acid ABC transporter ATP-binding protein"/>
    <property type="match status" value="1"/>
</dbReference>
<dbReference type="PROSITE" id="PS50893">
    <property type="entry name" value="ABC_TRANSPORTER_2"/>
    <property type="match status" value="1"/>
</dbReference>
<proteinExistence type="predicted"/>
<comment type="caution">
    <text evidence="5">The sequence shown here is derived from an EMBL/GenBank/DDBJ whole genome shotgun (WGS) entry which is preliminary data.</text>
</comment>
<dbReference type="GO" id="GO:0015192">
    <property type="term" value="F:L-phenylalanine transmembrane transporter activity"/>
    <property type="evidence" value="ECO:0007669"/>
    <property type="project" value="TreeGrafter"/>
</dbReference>
<keyword evidence="6" id="KW-1185">Reference proteome</keyword>
<dbReference type="GO" id="GO:0005524">
    <property type="term" value="F:ATP binding"/>
    <property type="evidence" value="ECO:0007669"/>
    <property type="project" value="UniProtKB-KW"/>
</dbReference>
<organism evidence="5 6">
    <name type="scientific">Fundidesulfovibrio magnetotacticus</name>
    <dbReference type="NCBI Taxonomy" id="2730080"/>
    <lineage>
        <taxon>Bacteria</taxon>
        <taxon>Pseudomonadati</taxon>
        <taxon>Thermodesulfobacteriota</taxon>
        <taxon>Desulfovibrionia</taxon>
        <taxon>Desulfovibrionales</taxon>
        <taxon>Desulfovibrionaceae</taxon>
        <taxon>Fundidesulfovibrio</taxon>
    </lineage>
</organism>
<reference evidence="5 6" key="1">
    <citation type="submission" date="2020-04" db="EMBL/GenBank/DDBJ databases">
        <authorList>
            <consortium name="Desulfovibrio sp. FSS-1 genome sequencing consortium"/>
            <person name="Shimoshige H."/>
            <person name="Kobayashi H."/>
            <person name="Maekawa T."/>
        </authorList>
    </citation>
    <scope>NUCLEOTIDE SEQUENCE [LARGE SCALE GENOMIC DNA]</scope>
    <source>
        <strain evidence="5 6">SIID29052-01</strain>
    </source>
</reference>
<keyword evidence="1" id="KW-0813">Transport</keyword>
<dbReference type="Pfam" id="PF00005">
    <property type="entry name" value="ABC_tran"/>
    <property type="match status" value="1"/>
</dbReference>
<evidence type="ECO:0000313" key="6">
    <source>
        <dbReference type="Proteomes" id="UP000494245"/>
    </source>
</evidence>
<reference evidence="5 6" key="2">
    <citation type="submission" date="2020-05" db="EMBL/GenBank/DDBJ databases">
        <title>Draft genome sequence of Desulfovibrio sp. strainFSS-1.</title>
        <authorList>
            <person name="Shimoshige H."/>
            <person name="Kobayashi H."/>
            <person name="Maekawa T."/>
        </authorList>
    </citation>
    <scope>NUCLEOTIDE SEQUENCE [LARGE SCALE GENOMIC DNA]</scope>
    <source>
        <strain evidence="5 6">SIID29052-01</strain>
    </source>
</reference>
<feature type="domain" description="ABC transporter" evidence="4">
    <location>
        <begin position="8"/>
        <end position="251"/>
    </location>
</feature>
<dbReference type="PROSITE" id="PS00211">
    <property type="entry name" value="ABC_TRANSPORTER_1"/>
    <property type="match status" value="1"/>
</dbReference>
<dbReference type="EMBL" id="BLTE01000004">
    <property type="protein sequence ID" value="GFK93435.1"/>
    <property type="molecule type" value="Genomic_DNA"/>
</dbReference>
<keyword evidence="3 5" id="KW-0067">ATP-binding</keyword>
<evidence type="ECO:0000256" key="3">
    <source>
        <dbReference type="ARBA" id="ARBA00022840"/>
    </source>
</evidence>
<dbReference type="GO" id="GO:1903805">
    <property type="term" value="P:L-valine import across plasma membrane"/>
    <property type="evidence" value="ECO:0007669"/>
    <property type="project" value="TreeGrafter"/>
</dbReference>
<dbReference type="SUPFAM" id="SSF52540">
    <property type="entry name" value="P-loop containing nucleoside triphosphate hydrolases"/>
    <property type="match status" value="1"/>
</dbReference>
<dbReference type="InterPro" id="IPR003439">
    <property type="entry name" value="ABC_transporter-like_ATP-bd"/>
</dbReference>
<dbReference type="GO" id="GO:0005886">
    <property type="term" value="C:plasma membrane"/>
    <property type="evidence" value="ECO:0007669"/>
    <property type="project" value="TreeGrafter"/>
</dbReference>
<dbReference type="InterPro" id="IPR027417">
    <property type="entry name" value="P-loop_NTPase"/>
</dbReference>
<dbReference type="InterPro" id="IPR051120">
    <property type="entry name" value="ABC_AA/LPS_Transport"/>
</dbReference>
<dbReference type="Gene3D" id="3.40.50.300">
    <property type="entry name" value="P-loop containing nucleotide triphosphate hydrolases"/>
    <property type="match status" value="1"/>
</dbReference>
<dbReference type="GO" id="GO:0016887">
    <property type="term" value="F:ATP hydrolysis activity"/>
    <property type="evidence" value="ECO:0007669"/>
    <property type="project" value="InterPro"/>
</dbReference>
<dbReference type="GO" id="GO:0005304">
    <property type="term" value="F:L-valine transmembrane transporter activity"/>
    <property type="evidence" value="ECO:0007669"/>
    <property type="project" value="TreeGrafter"/>
</dbReference>
<dbReference type="InterPro" id="IPR003593">
    <property type="entry name" value="AAA+_ATPase"/>
</dbReference>
<evidence type="ECO:0000313" key="5">
    <source>
        <dbReference type="EMBL" id="GFK93435.1"/>
    </source>
</evidence>
<evidence type="ECO:0000256" key="2">
    <source>
        <dbReference type="ARBA" id="ARBA00022741"/>
    </source>
</evidence>